<dbReference type="SUPFAM" id="SSF50685">
    <property type="entry name" value="Barwin-like endoglucanases"/>
    <property type="match status" value="1"/>
</dbReference>
<dbReference type="Gene3D" id="2.40.40.10">
    <property type="entry name" value="RlpA-like domain"/>
    <property type="match status" value="1"/>
</dbReference>
<dbReference type="InterPro" id="IPR051477">
    <property type="entry name" value="Expansin_CellWall"/>
</dbReference>
<dbReference type="STRING" id="747676.F4R7B7"/>
<feature type="domain" description="Barwin" evidence="3">
    <location>
        <begin position="70"/>
        <end position="116"/>
    </location>
</feature>
<dbReference type="HOGENOM" id="CLU_047639_6_0_1"/>
<accession>F4R7B7</accession>
<evidence type="ECO:0000256" key="2">
    <source>
        <dbReference type="SAM" id="SignalP"/>
    </source>
</evidence>
<name>F4R7B7_MELLP</name>
<dbReference type="Pfam" id="PF00967">
    <property type="entry name" value="Barwin"/>
    <property type="match status" value="1"/>
</dbReference>
<dbReference type="Proteomes" id="UP000001072">
    <property type="component" value="Unassembled WGS sequence"/>
</dbReference>
<dbReference type="OrthoDB" id="623670at2759"/>
<organism evidence="5">
    <name type="scientific">Melampsora larici-populina (strain 98AG31 / pathotype 3-4-7)</name>
    <name type="common">Poplar leaf rust fungus</name>
    <dbReference type="NCBI Taxonomy" id="747676"/>
    <lineage>
        <taxon>Eukaryota</taxon>
        <taxon>Fungi</taxon>
        <taxon>Dikarya</taxon>
        <taxon>Basidiomycota</taxon>
        <taxon>Pucciniomycotina</taxon>
        <taxon>Pucciniomycetes</taxon>
        <taxon>Pucciniales</taxon>
        <taxon>Melampsoraceae</taxon>
        <taxon>Melampsora</taxon>
    </lineage>
</organism>
<evidence type="ECO:0000313" key="4">
    <source>
        <dbReference type="EMBL" id="EGG11813.1"/>
    </source>
</evidence>
<protein>
    <recommendedName>
        <fullName evidence="3">Barwin domain-containing protein</fullName>
    </recommendedName>
</protein>
<dbReference type="InterPro" id="IPR036908">
    <property type="entry name" value="RlpA-like_sf"/>
</dbReference>
<dbReference type="GeneID" id="18926578"/>
<evidence type="ECO:0000256" key="1">
    <source>
        <dbReference type="ARBA" id="ARBA00022729"/>
    </source>
</evidence>
<keyword evidence="5" id="KW-1185">Reference proteome</keyword>
<dbReference type="EMBL" id="GL883092">
    <property type="protein sequence ID" value="EGG11813.1"/>
    <property type="molecule type" value="Genomic_DNA"/>
</dbReference>
<feature type="chain" id="PRO_5003321397" description="Barwin domain-containing protein" evidence="2">
    <location>
        <begin position="20"/>
        <end position="130"/>
    </location>
</feature>
<dbReference type="AlphaFoldDB" id="F4R7B7"/>
<dbReference type="GO" id="GO:0050832">
    <property type="term" value="P:defense response to fungus"/>
    <property type="evidence" value="ECO:0007669"/>
    <property type="project" value="InterPro"/>
</dbReference>
<evidence type="ECO:0000313" key="5">
    <source>
        <dbReference type="Proteomes" id="UP000001072"/>
    </source>
</evidence>
<feature type="signal peptide" evidence="2">
    <location>
        <begin position="1"/>
        <end position="19"/>
    </location>
</feature>
<keyword evidence="1 2" id="KW-0732">Signal</keyword>
<dbReference type="GO" id="GO:0042742">
    <property type="term" value="P:defense response to bacterium"/>
    <property type="evidence" value="ECO:0007669"/>
    <property type="project" value="InterPro"/>
</dbReference>
<evidence type="ECO:0000259" key="3">
    <source>
        <dbReference type="Pfam" id="PF00967"/>
    </source>
</evidence>
<reference evidence="5" key="1">
    <citation type="journal article" date="2011" name="Proc. Natl. Acad. Sci. U.S.A.">
        <title>Obligate biotrophy features unraveled by the genomic analysis of rust fungi.</title>
        <authorList>
            <person name="Duplessis S."/>
            <person name="Cuomo C.A."/>
            <person name="Lin Y.-C."/>
            <person name="Aerts A."/>
            <person name="Tisserant E."/>
            <person name="Veneault-Fourrey C."/>
            <person name="Joly D.L."/>
            <person name="Hacquard S."/>
            <person name="Amselem J."/>
            <person name="Cantarel B.L."/>
            <person name="Chiu R."/>
            <person name="Coutinho P.M."/>
            <person name="Feau N."/>
            <person name="Field M."/>
            <person name="Frey P."/>
            <person name="Gelhaye E."/>
            <person name="Goldberg J."/>
            <person name="Grabherr M.G."/>
            <person name="Kodira C.D."/>
            <person name="Kohler A."/>
            <person name="Kuees U."/>
            <person name="Lindquist E.A."/>
            <person name="Lucas S.M."/>
            <person name="Mago R."/>
            <person name="Mauceli E."/>
            <person name="Morin E."/>
            <person name="Murat C."/>
            <person name="Pangilinan J.L."/>
            <person name="Park R."/>
            <person name="Pearson M."/>
            <person name="Quesneville H."/>
            <person name="Rouhier N."/>
            <person name="Sakthikumar S."/>
            <person name="Salamov A.A."/>
            <person name="Schmutz J."/>
            <person name="Selles B."/>
            <person name="Shapiro H."/>
            <person name="Tanguay P."/>
            <person name="Tuskan G.A."/>
            <person name="Henrissat B."/>
            <person name="Van de Peer Y."/>
            <person name="Rouze P."/>
            <person name="Ellis J.G."/>
            <person name="Dodds P.N."/>
            <person name="Schein J.E."/>
            <person name="Zhong S."/>
            <person name="Hamelin R.C."/>
            <person name="Grigoriev I.V."/>
            <person name="Szabo L.J."/>
            <person name="Martin F."/>
        </authorList>
    </citation>
    <scope>NUCLEOTIDE SEQUENCE [LARGE SCALE GENOMIC DNA]</scope>
    <source>
        <strain evidence="5">98AG31 / pathotype 3-4-7</strain>
    </source>
</reference>
<dbReference type="VEuPathDB" id="FungiDB:MELLADRAFT_124025"/>
<dbReference type="InParanoid" id="F4R7B7"/>
<dbReference type="RefSeq" id="XP_007405448.1">
    <property type="nucleotide sequence ID" value="XM_007405386.1"/>
</dbReference>
<dbReference type="KEGG" id="mlr:MELLADRAFT_124025"/>
<dbReference type="PANTHER" id="PTHR31836:SF25">
    <property type="entry name" value="RLPA-LIKE PROTEIN DOUBLE-PSI BETA-BARREL DOMAIN-CONTAINING PROTEIN"/>
    <property type="match status" value="1"/>
</dbReference>
<dbReference type="CDD" id="cd22191">
    <property type="entry name" value="DPBB_RlpA_EXP_N-like"/>
    <property type="match status" value="1"/>
</dbReference>
<dbReference type="PANTHER" id="PTHR31836">
    <property type="match status" value="1"/>
</dbReference>
<dbReference type="InterPro" id="IPR001153">
    <property type="entry name" value="Barwin_dom"/>
</dbReference>
<gene>
    <name evidence="4" type="ORF">MELLADRAFT_124025</name>
</gene>
<proteinExistence type="predicted"/>
<sequence>MKSISTIILSFLIISRTHGLPIKSKSYTNGHDNHYHGKATWFHPDLGACGDYDTDDDAIIAINEIQYKDGESCQKSVKITNPRNGHSVKAKIKDLCKICPYGGLDLASSVFKKLEDLDRGVLSIDWKWDN</sequence>